<dbReference type="SUPFAM" id="SSF56112">
    <property type="entry name" value="Protein kinase-like (PK-like)"/>
    <property type="match status" value="1"/>
</dbReference>
<evidence type="ECO:0000259" key="1">
    <source>
        <dbReference type="PROSITE" id="PS50011"/>
    </source>
</evidence>
<organism evidence="2 3">
    <name type="scientific">Ephemerocybe angulata</name>
    <dbReference type="NCBI Taxonomy" id="980116"/>
    <lineage>
        <taxon>Eukaryota</taxon>
        <taxon>Fungi</taxon>
        <taxon>Dikarya</taxon>
        <taxon>Basidiomycota</taxon>
        <taxon>Agaricomycotina</taxon>
        <taxon>Agaricomycetes</taxon>
        <taxon>Agaricomycetidae</taxon>
        <taxon>Agaricales</taxon>
        <taxon>Agaricineae</taxon>
        <taxon>Psathyrellaceae</taxon>
        <taxon>Ephemerocybe</taxon>
    </lineage>
</organism>
<dbReference type="InterPro" id="IPR011009">
    <property type="entry name" value="Kinase-like_dom_sf"/>
</dbReference>
<dbReference type="GO" id="GO:0005634">
    <property type="term" value="C:nucleus"/>
    <property type="evidence" value="ECO:0007669"/>
    <property type="project" value="TreeGrafter"/>
</dbReference>
<name>A0A8H5BBY2_9AGAR</name>
<dbReference type="Gene3D" id="1.10.510.10">
    <property type="entry name" value="Transferase(Phosphotransferase) domain 1"/>
    <property type="match status" value="1"/>
</dbReference>
<sequence length="413" mass="48638">MRQCQPRGIHNDTQDQRQYFQRVEDVVSSYIHSHIVSLAILALPRSHPSSLNMAEKKKKVYAEDHFAKLLNREIYWRDNYEWLLESGYRLRPRFSPGWIPSWKANPKLPFRSCEDSVRQFGGLCDASRTTDGSHVMLKTVDLTRFVNEVAIMEFVNQEPQRSDPLNHCMPLLDVLVPPNEPSRRIIAMPICRMWDSPDFDTVGEVVDCIKQLIESVQFLHANRIAHRDIAYGNFMMDTMLFTTPFHPFFVSYRLDYKGSVKAKYTRTQRRPKYYIIDFGLSVRYEPHEMPPMRVMGAYGSDRTVPEYTSRYEPHNPFPIDIYCLGNMIRREILTANPEQMGFAWIIPLIEDMMNPDPTRRPTIDEVATRYDEDVSLLTYPLLRSRWIQTWIEALPHFLRKIRYIQRQTPPIPS</sequence>
<dbReference type="InterPro" id="IPR000719">
    <property type="entry name" value="Prot_kinase_dom"/>
</dbReference>
<dbReference type="Proteomes" id="UP000541558">
    <property type="component" value="Unassembled WGS sequence"/>
</dbReference>
<dbReference type="AlphaFoldDB" id="A0A8H5BBY2"/>
<protein>
    <recommendedName>
        <fullName evidence="1">Protein kinase domain-containing protein</fullName>
    </recommendedName>
</protein>
<dbReference type="SMART" id="SM00220">
    <property type="entry name" value="S_TKc"/>
    <property type="match status" value="1"/>
</dbReference>
<dbReference type="PANTHER" id="PTHR44167">
    <property type="entry name" value="OVARIAN-SPECIFIC SERINE/THREONINE-PROTEIN KINASE LOK-RELATED"/>
    <property type="match status" value="1"/>
</dbReference>
<dbReference type="GO" id="GO:0005524">
    <property type="term" value="F:ATP binding"/>
    <property type="evidence" value="ECO:0007669"/>
    <property type="project" value="InterPro"/>
</dbReference>
<evidence type="ECO:0000313" key="3">
    <source>
        <dbReference type="Proteomes" id="UP000541558"/>
    </source>
</evidence>
<dbReference type="GO" id="GO:0044773">
    <property type="term" value="P:mitotic DNA damage checkpoint signaling"/>
    <property type="evidence" value="ECO:0007669"/>
    <property type="project" value="TreeGrafter"/>
</dbReference>
<dbReference type="PROSITE" id="PS50011">
    <property type="entry name" value="PROTEIN_KINASE_DOM"/>
    <property type="match status" value="1"/>
</dbReference>
<feature type="domain" description="Protein kinase" evidence="1">
    <location>
        <begin position="88"/>
        <end position="382"/>
    </location>
</feature>
<dbReference type="OrthoDB" id="5987198at2759"/>
<evidence type="ECO:0000313" key="2">
    <source>
        <dbReference type="EMBL" id="KAF5320432.1"/>
    </source>
</evidence>
<dbReference type="EMBL" id="JAACJK010000169">
    <property type="protein sequence ID" value="KAF5320432.1"/>
    <property type="molecule type" value="Genomic_DNA"/>
</dbReference>
<comment type="caution">
    <text evidence="2">The sequence shown here is derived from an EMBL/GenBank/DDBJ whole genome shotgun (WGS) entry which is preliminary data.</text>
</comment>
<dbReference type="PANTHER" id="PTHR44167:SF24">
    <property type="entry name" value="SERINE_THREONINE-PROTEIN KINASE CHK2"/>
    <property type="match status" value="1"/>
</dbReference>
<accession>A0A8H5BBY2</accession>
<gene>
    <name evidence="2" type="ORF">D9611_010813</name>
</gene>
<dbReference type="GO" id="GO:0004674">
    <property type="term" value="F:protein serine/threonine kinase activity"/>
    <property type="evidence" value="ECO:0007669"/>
    <property type="project" value="TreeGrafter"/>
</dbReference>
<reference evidence="2 3" key="1">
    <citation type="journal article" date="2020" name="ISME J.">
        <title>Uncovering the hidden diversity of litter-decomposition mechanisms in mushroom-forming fungi.</title>
        <authorList>
            <person name="Floudas D."/>
            <person name="Bentzer J."/>
            <person name="Ahren D."/>
            <person name="Johansson T."/>
            <person name="Persson P."/>
            <person name="Tunlid A."/>
        </authorList>
    </citation>
    <scope>NUCLEOTIDE SEQUENCE [LARGE SCALE GENOMIC DNA]</scope>
    <source>
        <strain evidence="2 3">CBS 175.51</strain>
    </source>
</reference>
<proteinExistence type="predicted"/>
<keyword evidence="3" id="KW-1185">Reference proteome</keyword>